<keyword evidence="4" id="KW-0472">Membrane</keyword>
<dbReference type="PANTHER" id="PTHR17615:SF7">
    <property type="entry name" value="PROTEIN ENTREP3"/>
    <property type="match status" value="1"/>
</dbReference>
<gene>
    <name evidence="7" type="ORF">SPARVUS_LOCUS8615025</name>
</gene>
<feature type="chain" id="PRO_5045356609" evidence="6">
    <location>
        <begin position="23"/>
        <end position="120"/>
    </location>
</feature>
<dbReference type="InterPro" id="IPR030431">
    <property type="entry name" value="ENTREP1-3"/>
</dbReference>
<evidence type="ECO:0000256" key="2">
    <source>
        <dbReference type="ARBA" id="ARBA00022692"/>
    </source>
</evidence>
<dbReference type="Proteomes" id="UP001162483">
    <property type="component" value="Unassembled WGS sequence"/>
</dbReference>
<evidence type="ECO:0000313" key="8">
    <source>
        <dbReference type="Proteomes" id="UP001162483"/>
    </source>
</evidence>
<keyword evidence="2" id="KW-0812">Transmembrane</keyword>
<accession>A0ABN9DX04</accession>
<comment type="subcellular location">
    <subcellularLocation>
        <location evidence="1">Membrane</location>
    </subcellularLocation>
</comment>
<keyword evidence="8" id="KW-1185">Reference proteome</keyword>
<dbReference type="PANTHER" id="PTHR17615">
    <property type="entry name" value="PROTEIN FAM189A"/>
    <property type="match status" value="1"/>
</dbReference>
<evidence type="ECO:0000256" key="5">
    <source>
        <dbReference type="ARBA" id="ARBA00034309"/>
    </source>
</evidence>
<organism evidence="7 8">
    <name type="scientific">Staurois parvus</name>
    <dbReference type="NCBI Taxonomy" id="386267"/>
    <lineage>
        <taxon>Eukaryota</taxon>
        <taxon>Metazoa</taxon>
        <taxon>Chordata</taxon>
        <taxon>Craniata</taxon>
        <taxon>Vertebrata</taxon>
        <taxon>Euteleostomi</taxon>
        <taxon>Amphibia</taxon>
        <taxon>Batrachia</taxon>
        <taxon>Anura</taxon>
        <taxon>Neobatrachia</taxon>
        <taxon>Ranoidea</taxon>
        <taxon>Ranidae</taxon>
        <taxon>Staurois</taxon>
    </lineage>
</organism>
<keyword evidence="6" id="KW-0732">Signal</keyword>
<proteinExistence type="inferred from homology"/>
<evidence type="ECO:0000313" key="7">
    <source>
        <dbReference type="EMBL" id="CAI9577032.1"/>
    </source>
</evidence>
<evidence type="ECO:0000256" key="3">
    <source>
        <dbReference type="ARBA" id="ARBA00022989"/>
    </source>
</evidence>
<feature type="signal peptide" evidence="6">
    <location>
        <begin position="1"/>
        <end position="22"/>
    </location>
</feature>
<name>A0ABN9DX04_9NEOB</name>
<reference evidence="7" key="1">
    <citation type="submission" date="2023-05" db="EMBL/GenBank/DDBJ databases">
        <authorList>
            <person name="Stuckert A."/>
        </authorList>
    </citation>
    <scope>NUCLEOTIDE SEQUENCE</scope>
</reference>
<dbReference type="EMBL" id="CATNWA010014885">
    <property type="protein sequence ID" value="CAI9577032.1"/>
    <property type="molecule type" value="Genomic_DNA"/>
</dbReference>
<protein>
    <submittedName>
        <fullName evidence="7">Uncharacterized protein</fullName>
    </submittedName>
</protein>
<sequence length="120" mass="13009">MYVLQVTVFTLLSALSVMLSLAGSILSCQNGQLVKSFNSCKKENNWCICCHPAIQPEAPSDCGELEKLTLYPNHQCDSIRTALKVTYHLSGMLLSLVGGVGQVEYKVEAGCVLKVSAGKW</sequence>
<keyword evidence="3" id="KW-1133">Transmembrane helix</keyword>
<evidence type="ECO:0000256" key="1">
    <source>
        <dbReference type="ARBA" id="ARBA00004370"/>
    </source>
</evidence>
<comment type="caution">
    <text evidence="7">The sequence shown here is derived from an EMBL/GenBank/DDBJ whole genome shotgun (WGS) entry which is preliminary data.</text>
</comment>
<evidence type="ECO:0000256" key="6">
    <source>
        <dbReference type="SAM" id="SignalP"/>
    </source>
</evidence>
<evidence type="ECO:0000256" key="4">
    <source>
        <dbReference type="ARBA" id="ARBA00023136"/>
    </source>
</evidence>
<comment type="similarity">
    <text evidence="5">Belongs to the ENTREP family.</text>
</comment>